<dbReference type="Proteomes" id="UP000324800">
    <property type="component" value="Unassembled WGS sequence"/>
</dbReference>
<comment type="caution">
    <text evidence="1">The sequence shown here is derived from an EMBL/GenBank/DDBJ whole genome shotgun (WGS) entry which is preliminary data.</text>
</comment>
<evidence type="ECO:0000313" key="1">
    <source>
        <dbReference type="EMBL" id="KAA6404332.1"/>
    </source>
</evidence>
<gene>
    <name evidence="1" type="ORF">EZS28_000150</name>
</gene>
<dbReference type="AlphaFoldDB" id="A0A5J4XBM9"/>
<dbReference type="EMBL" id="SNRW01000010">
    <property type="protein sequence ID" value="KAA6404332.1"/>
    <property type="molecule type" value="Genomic_DNA"/>
</dbReference>
<evidence type="ECO:0000313" key="2">
    <source>
        <dbReference type="Proteomes" id="UP000324800"/>
    </source>
</evidence>
<protein>
    <submittedName>
        <fullName evidence="1">Uncharacterized protein</fullName>
    </submittedName>
</protein>
<reference evidence="1 2" key="1">
    <citation type="submission" date="2019-03" db="EMBL/GenBank/DDBJ databases">
        <title>Single cell metagenomics reveals metabolic interactions within the superorganism composed of flagellate Streblomastix strix and complex community of Bacteroidetes bacteria on its surface.</title>
        <authorList>
            <person name="Treitli S.C."/>
            <person name="Kolisko M."/>
            <person name="Husnik F."/>
            <person name="Keeling P."/>
            <person name="Hampl V."/>
        </authorList>
    </citation>
    <scope>NUCLEOTIDE SEQUENCE [LARGE SCALE GENOMIC DNA]</scope>
    <source>
        <strain evidence="1">ST1C</strain>
    </source>
</reference>
<feature type="non-terminal residue" evidence="1">
    <location>
        <position position="1"/>
    </location>
</feature>
<sequence>SFCKDIRQADFLDQWLDQVFEEAKQIKKDNKYEDESIPQHFEVPVIGFNSAKFDVSLVFKNLKSKNCKIIKHIGSGTVAKQIIVRHKDTHIQLRFVDALIYCSKMTLKKFVRDIGGETMQKGRFPYEYININNYAIELYKSEPFPREAFDNKLRNKSIIEAKYQECLVEAAKLTTRWDQARSNNIQDTRIMIEPIDNLIKMMFKYKIDMLAMFSMSQCANAFKYSSAYDDFTMNGNYNTEDTDKPINITMPYWTAKVESYIEQVQKKNRDSNRINNELGHSKDNVLPCLTTFSKHDKFNGFIKDFLQQRADAKSQKNDGLAIFQITDNLHAVQIDSEYCRILNGMDRCDAKLDVKYAGVFPYRTNNKKPECFDDQAFFLRQAGQLPKINNKKDLVCFEEAHNDIAFEMRMSLKERIQDDIHWMNSECKMPIFESMIANITVAIDALEQLHIDWHAIFKTIWEAANKDAYESKICH</sequence>
<organism evidence="1 2">
    <name type="scientific">Streblomastix strix</name>
    <dbReference type="NCBI Taxonomy" id="222440"/>
    <lineage>
        <taxon>Eukaryota</taxon>
        <taxon>Metamonada</taxon>
        <taxon>Preaxostyla</taxon>
        <taxon>Oxymonadida</taxon>
        <taxon>Streblomastigidae</taxon>
        <taxon>Streblomastix</taxon>
    </lineage>
</organism>
<accession>A0A5J4XBM9</accession>
<proteinExistence type="predicted"/>
<name>A0A5J4XBM9_9EUKA</name>